<name>A0A418SHH5_9RHOB</name>
<evidence type="ECO:0000256" key="1">
    <source>
        <dbReference type="ARBA" id="ARBA00023015"/>
    </source>
</evidence>
<dbReference type="InterPro" id="IPR028082">
    <property type="entry name" value="Peripla_BP_I"/>
</dbReference>
<dbReference type="Pfam" id="PF00370">
    <property type="entry name" value="FGGY_N"/>
    <property type="match status" value="1"/>
</dbReference>
<dbReference type="AlphaFoldDB" id="A0A418SHH5"/>
<evidence type="ECO:0000256" key="3">
    <source>
        <dbReference type="ARBA" id="ARBA00023163"/>
    </source>
</evidence>
<dbReference type="SUPFAM" id="SSF53067">
    <property type="entry name" value="Actin-like ATPase domain"/>
    <property type="match status" value="1"/>
</dbReference>
<dbReference type="InterPro" id="IPR043129">
    <property type="entry name" value="ATPase_NBD"/>
</dbReference>
<dbReference type="SUPFAM" id="SSF47413">
    <property type="entry name" value="lambda repressor-like DNA-binding domains"/>
    <property type="match status" value="1"/>
</dbReference>
<dbReference type="PANTHER" id="PTHR30146">
    <property type="entry name" value="LACI-RELATED TRANSCRIPTIONAL REPRESSOR"/>
    <property type="match status" value="1"/>
</dbReference>
<dbReference type="PROSITE" id="PS50932">
    <property type="entry name" value="HTH_LACI_2"/>
    <property type="match status" value="1"/>
</dbReference>
<evidence type="ECO:0000313" key="5">
    <source>
        <dbReference type="Proteomes" id="UP000283786"/>
    </source>
</evidence>
<dbReference type="InterPro" id="IPR049382">
    <property type="entry name" value="FGGY_C_2"/>
</dbReference>
<protein>
    <submittedName>
        <fullName evidence="4">HTH-type transcriptional repressor PurR</fullName>
    </submittedName>
</protein>
<accession>A0A418SHH5</accession>
<dbReference type="CDD" id="cd01392">
    <property type="entry name" value="HTH_LacI"/>
    <property type="match status" value="1"/>
</dbReference>
<dbReference type="Pfam" id="PF21546">
    <property type="entry name" value="FGGY_C_2"/>
    <property type="match status" value="1"/>
</dbReference>
<dbReference type="Pfam" id="PF00356">
    <property type="entry name" value="LacI"/>
    <property type="match status" value="1"/>
</dbReference>
<evidence type="ECO:0000313" key="4">
    <source>
        <dbReference type="EMBL" id="QPM90502.1"/>
    </source>
</evidence>
<dbReference type="PANTHER" id="PTHR30146:SF109">
    <property type="entry name" value="HTH-TYPE TRANSCRIPTIONAL REGULATOR GALS"/>
    <property type="match status" value="1"/>
</dbReference>
<proteinExistence type="predicted"/>
<dbReference type="InterPro" id="IPR010982">
    <property type="entry name" value="Lambda_DNA-bd_dom_sf"/>
</dbReference>
<dbReference type="GO" id="GO:0016301">
    <property type="term" value="F:kinase activity"/>
    <property type="evidence" value="ECO:0007669"/>
    <property type="project" value="InterPro"/>
</dbReference>
<dbReference type="Gene3D" id="3.30.420.40">
    <property type="match status" value="2"/>
</dbReference>
<dbReference type="EMBL" id="CP060436">
    <property type="protein sequence ID" value="QPM90502.1"/>
    <property type="molecule type" value="Genomic_DNA"/>
</dbReference>
<dbReference type="InterPro" id="IPR000843">
    <property type="entry name" value="HTH_LacI"/>
</dbReference>
<dbReference type="GO" id="GO:0000976">
    <property type="term" value="F:transcription cis-regulatory region binding"/>
    <property type="evidence" value="ECO:0007669"/>
    <property type="project" value="TreeGrafter"/>
</dbReference>
<dbReference type="SUPFAM" id="SSF53822">
    <property type="entry name" value="Periplasmic binding protein-like I"/>
    <property type="match status" value="1"/>
</dbReference>
<dbReference type="Gene3D" id="3.40.50.2300">
    <property type="match status" value="1"/>
</dbReference>
<keyword evidence="2" id="KW-0238">DNA-binding</keyword>
<dbReference type="GO" id="GO:0005975">
    <property type="term" value="P:carbohydrate metabolic process"/>
    <property type="evidence" value="ECO:0007669"/>
    <property type="project" value="InterPro"/>
</dbReference>
<dbReference type="Proteomes" id="UP000283786">
    <property type="component" value="Chromosome"/>
</dbReference>
<gene>
    <name evidence="4" type="primary">purR</name>
    <name evidence="4" type="ORF">PSAL_017410</name>
</gene>
<dbReference type="Gene3D" id="1.10.260.40">
    <property type="entry name" value="lambda repressor-like DNA-binding domains"/>
    <property type="match status" value="1"/>
</dbReference>
<sequence length="711" mass="76480">MNSNTPKKRITIRDVAQAAGTSVSTVSFVLNSSWKRHRVHPDTAARVQKVADDLNYRPDQRARALRLKRSSFAGMIVPYFRDGFFADMAESFETQARRRSLVPIMSSTQRNPKIEQQVAETLIAQQVELLVLAGVAEPSAIDDLCQKRGVRCVRIDVPDKDSRSSAIGFEARLPVDAVILRQKVDAAMGECFAWFDATADKALAAAEAAPELILNRTTARRGKASASQKGNPREEYMADAGRVVFDIGKTNMKLSVVSSGGETMESLSRPNTVLECGAPGPATGPWRRHDLAAAEAWLLASLADLAGRHRLGTFICTGHGATGCLVSRADLDETEPALPMIDYEQDMPAEDDEAFLAEAGPFGDRGSAIMHGATHAARQIMWVKRAAPDRFARAEMWLGLPQYWAWRLSGHGAAEITYLAAQSELWNVAEQRPSEIAQRHGWDGLLPKIRRAGDILGPIRPELAQRHGLPGNLQILTGLHDSSSNFHAYRASGLHPLTVLSTGTWLVALSDGMSIDRLDPTYGMTLNADIDGRPLGGALVMGGREFDAVAQGADGPADPDRIAGLIARQTMALPSFDDDHGQFPGSGGRGRIVGPPPGDAADRRALAVLYAALLARECLLSVEARGEVVLDGAFTRDPVFCGLVAALCPDLSCRVNHTADGVAVGAAQIAARTTTRPPMPERVASLSLPGLAAYADAWRALEKTTNETSLS</sequence>
<organism evidence="4 5">
    <name type="scientific">Pseudooceanicola algae</name>
    <dbReference type="NCBI Taxonomy" id="1537215"/>
    <lineage>
        <taxon>Bacteria</taxon>
        <taxon>Pseudomonadati</taxon>
        <taxon>Pseudomonadota</taxon>
        <taxon>Alphaproteobacteria</taxon>
        <taxon>Rhodobacterales</taxon>
        <taxon>Paracoccaceae</taxon>
        <taxon>Pseudooceanicola</taxon>
    </lineage>
</organism>
<keyword evidence="1" id="KW-0805">Transcription regulation</keyword>
<keyword evidence="3" id="KW-0804">Transcription</keyword>
<dbReference type="InterPro" id="IPR018484">
    <property type="entry name" value="FGGY_N"/>
</dbReference>
<dbReference type="GO" id="GO:0003700">
    <property type="term" value="F:DNA-binding transcription factor activity"/>
    <property type="evidence" value="ECO:0007669"/>
    <property type="project" value="TreeGrafter"/>
</dbReference>
<evidence type="ECO:0000256" key="2">
    <source>
        <dbReference type="ARBA" id="ARBA00023125"/>
    </source>
</evidence>
<dbReference type="RefSeq" id="WP_196222775.1">
    <property type="nucleotide sequence ID" value="NZ_CP060436.1"/>
</dbReference>
<reference evidence="4 5" key="1">
    <citation type="submission" date="2020-08" db="EMBL/GenBank/DDBJ databases">
        <title>Genome sequence of Rhodobacteraceae bacterium Lw-13e.</title>
        <authorList>
            <person name="Poehlein A."/>
            <person name="Wolter L."/>
            <person name="Daniel R."/>
            <person name="Brinkhoff T."/>
        </authorList>
    </citation>
    <scope>NUCLEOTIDE SEQUENCE [LARGE SCALE GENOMIC DNA]</scope>
    <source>
        <strain evidence="4 5">Lw-13e</strain>
    </source>
</reference>
<dbReference type="KEGG" id="palw:PSAL_017410"/>
<dbReference type="SMART" id="SM00354">
    <property type="entry name" value="HTH_LACI"/>
    <property type="match status" value="1"/>
</dbReference>
<keyword evidence="5" id="KW-1185">Reference proteome</keyword>